<dbReference type="KEGG" id="stae:HNV11_23255"/>
<name>A0A6M5YFS6_9BACT</name>
<sequence>MRKVVMLVIGVTLFITGYHQTRRQTEYVTAKSAITTPTYTTPTTVSAEMKKSPAFRFVVKPS</sequence>
<dbReference type="RefSeq" id="WP_171741934.1">
    <property type="nucleotide sequence ID" value="NZ_CP053435.1"/>
</dbReference>
<evidence type="ECO:0000313" key="1">
    <source>
        <dbReference type="EMBL" id="QJW92083.1"/>
    </source>
</evidence>
<organism evidence="1 2">
    <name type="scientific">Spirosoma taeanense</name>
    <dbReference type="NCBI Taxonomy" id="2735870"/>
    <lineage>
        <taxon>Bacteria</taxon>
        <taxon>Pseudomonadati</taxon>
        <taxon>Bacteroidota</taxon>
        <taxon>Cytophagia</taxon>
        <taxon>Cytophagales</taxon>
        <taxon>Cytophagaceae</taxon>
        <taxon>Spirosoma</taxon>
    </lineage>
</organism>
<dbReference type="EMBL" id="CP053435">
    <property type="protein sequence ID" value="QJW92083.1"/>
    <property type="molecule type" value="Genomic_DNA"/>
</dbReference>
<accession>A0A6M5YFS6</accession>
<gene>
    <name evidence="1" type="ORF">HNV11_23255</name>
</gene>
<keyword evidence="2" id="KW-1185">Reference proteome</keyword>
<protein>
    <submittedName>
        <fullName evidence="1">Uncharacterized protein</fullName>
    </submittedName>
</protein>
<dbReference type="AlphaFoldDB" id="A0A6M5YFS6"/>
<dbReference type="Proteomes" id="UP000502756">
    <property type="component" value="Chromosome"/>
</dbReference>
<proteinExistence type="predicted"/>
<evidence type="ECO:0000313" key="2">
    <source>
        <dbReference type="Proteomes" id="UP000502756"/>
    </source>
</evidence>
<reference evidence="1 2" key="1">
    <citation type="submission" date="2020-05" db="EMBL/GenBank/DDBJ databases">
        <title>Genome sequencing of Spirosoma sp. TS118.</title>
        <authorList>
            <person name="Lee J.-H."/>
            <person name="Jeong S."/>
            <person name="Zhao L."/>
            <person name="Jung J.-H."/>
            <person name="Kim M.-K."/>
            <person name="Lim S."/>
        </authorList>
    </citation>
    <scope>NUCLEOTIDE SEQUENCE [LARGE SCALE GENOMIC DNA]</scope>
    <source>
        <strain evidence="1 2">TS118</strain>
    </source>
</reference>